<dbReference type="KEGG" id="tun:J9260_10690"/>
<reference evidence="1" key="1">
    <citation type="submission" date="2021-04" db="EMBL/GenBank/DDBJ databases">
        <title>Genomics, taxonomy and metabolism of representatives of sulfur bacteria of the genus Thiothrix: Thiothrix fructosivorans QT, Thiothrix unzii A1T and three new species, Thiothrix subterranea sp. nov., Thiothrix litoralis sp. nov. and 'Candidatus Thiothrix anitrata' sp. nov.</title>
        <authorList>
            <person name="Ravin N.V."/>
            <person name="Smolyakov D."/>
            <person name="Rudenko T.S."/>
            <person name="Mardanov A.V."/>
            <person name="Beletsky A.V."/>
            <person name="Markov N.D."/>
            <person name="Fomenkov A.I."/>
            <person name="Roberts R.J."/>
            <person name="Karnachuk O.V."/>
            <person name="Novikov A."/>
            <person name="Grabovich M.Y."/>
        </authorList>
    </citation>
    <scope>NUCLEOTIDE SEQUENCE</scope>
    <source>
        <strain evidence="1">A1</strain>
    </source>
</reference>
<evidence type="ECO:0000313" key="1">
    <source>
        <dbReference type="EMBL" id="QTR52208.1"/>
    </source>
</evidence>
<sequence>MVDRISNNFFDTTRNVSRSSALDTKPDKQLINKFEKNLLADGSMNNDGFFVSNQIITPDDIKSEGGTACDGKGGFKEIISSGISDECGIHSCYVQHEQIHISQLSKYAPKICEGQAEGKALGYLDNASAVRYERPAYKDTIKCLEEKMDDASLLCKAELKIKAFQLPGAFNVIYREKL</sequence>
<dbReference type="AlphaFoldDB" id="A0A975F719"/>
<protein>
    <submittedName>
        <fullName evidence="1">Uncharacterized protein</fullName>
    </submittedName>
</protein>
<accession>A0A975F719</accession>
<gene>
    <name evidence="1" type="ORF">J9260_10690</name>
</gene>
<keyword evidence="2" id="KW-1185">Reference proteome</keyword>
<proteinExistence type="predicted"/>
<evidence type="ECO:0000313" key="2">
    <source>
        <dbReference type="Proteomes" id="UP000672009"/>
    </source>
</evidence>
<name>A0A975F719_9GAMM</name>
<dbReference type="EMBL" id="CP072793">
    <property type="protein sequence ID" value="QTR52208.1"/>
    <property type="molecule type" value="Genomic_DNA"/>
</dbReference>
<dbReference type="Proteomes" id="UP000672009">
    <property type="component" value="Chromosome"/>
</dbReference>
<organism evidence="1 2">
    <name type="scientific">Thiothrix unzii</name>
    <dbReference type="NCBI Taxonomy" id="111769"/>
    <lineage>
        <taxon>Bacteria</taxon>
        <taxon>Pseudomonadati</taxon>
        <taxon>Pseudomonadota</taxon>
        <taxon>Gammaproteobacteria</taxon>
        <taxon>Thiotrichales</taxon>
        <taxon>Thiotrichaceae</taxon>
        <taxon>Thiothrix</taxon>
    </lineage>
</organism>
<dbReference type="RefSeq" id="WP_210217766.1">
    <property type="nucleotide sequence ID" value="NZ_CP072793.1"/>
</dbReference>